<organism evidence="10 11">
    <name type="scientific">Hypsibius exemplaris</name>
    <name type="common">Freshwater tardigrade</name>
    <dbReference type="NCBI Taxonomy" id="2072580"/>
    <lineage>
        <taxon>Eukaryota</taxon>
        <taxon>Metazoa</taxon>
        <taxon>Ecdysozoa</taxon>
        <taxon>Tardigrada</taxon>
        <taxon>Eutardigrada</taxon>
        <taxon>Parachela</taxon>
        <taxon>Hypsibioidea</taxon>
        <taxon>Hypsibiidae</taxon>
        <taxon>Hypsibius</taxon>
    </lineage>
</organism>
<accession>A0A1W0XCI2</accession>
<feature type="region of interest" description="Disordered" evidence="8">
    <location>
        <begin position="1"/>
        <end position="57"/>
    </location>
</feature>
<evidence type="ECO:0000256" key="4">
    <source>
        <dbReference type="ARBA" id="ARBA00022737"/>
    </source>
</evidence>
<dbReference type="Gene3D" id="2.130.10.10">
    <property type="entry name" value="YVTN repeat-like/Quinoprotein amine dehydrogenase"/>
    <property type="match status" value="1"/>
</dbReference>
<dbReference type="InterPro" id="IPR036322">
    <property type="entry name" value="WD40_repeat_dom_sf"/>
</dbReference>
<comment type="caution">
    <text evidence="10">The sequence shown here is derived from an EMBL/GenBank/DDBJ whole genome shotgun (WGS) entry which is preliminary data.</text>
</comment>
<dbReference type="SMART" id="SM00320">
    <property type="entry name" value="WD40"/>
    <property type="match status" value="7"/>
</dbReference>
<keyword evidence="2 7" id="KW-0853">WD repeat</keyword>
<keyword evidence="4" id="KW-0677">Repeat</keyword>
<dbReference type="PANTHER" id="PTHR19918">
    <property type="entry name" value="CELL DIVISION CYCLE 20 CDC20 FIZZY -RELATED"/>
    <property type="match status" value="1"/>
</dbReference>
<dbReference type="PANTHER" id="PTHR19918:SF8">
    <property type="entry name" value="FI02843P"/>
    <property type="match status" value="1"/>
</dbReference>
<feature type="domain" description="CDC20/Fizzy WD40" evidence="9">
    <location>
        <begin position="171"/>
        <end position="473"/>
    </location>
</feature>
<dbReference type="EMBL" id="MTYJ01000003">
    <property type="protein sequence ID" value="OQV25118.1"/>
    <property type="molecule type" value="Genomic_DNA"/>
</dbReference>
<evidence type="ECO:0000256" key="8">
    <source>
        <dbReference type="SAM" id="MobiDB-lite"/>
    </source>
</evidence>
<dbReference type="InterPro" id="IPR056150">
    <property type="entry name" value="WD40_CDC20-Fz"/>
</dbReference>
<evidence type="ECO:0000313" key="11">
    <source>
        <dbReference type="Proteomes" id="UP000192578"/>
    </source>
</evidence>
<gene>
    <name evidence="10" type="ORF">BV898_00810</name>
</gene>
<dbReference type="GO" id="GO:0051301">
    <property type="term" value="P:cell division"/>
    <property type="evidence" value="ECO:0007669"/>
    <property type="project" value="UniProtKB-KW"/>
</dbReference>
<dbReference type="PROSITE" id="PS50294">
    <property type="entry name" value="WD_REPEATS_REGION"/>
    <property type="match status" value="2"/>
</dbReference>
<proteinExistence type="inferred from homology"/>
<feature type="region of interest" description="Disordered" evidence="8">
    <location>
        <begin position="86"/>
        <end position="108"/>
    </location>
</feature>
<feature type="compositionally biased region" description="Basic and acidic residues" evidence="8">
    <location>
        <begin position="86"/>
        <end position="104"/>
    </location>
</feature>
<feature type="repeat" description="WD" evidence="7">
    <location>
        <begin position="228"/>
        <end position="262"/>
    </location>
</feature>
<keyword evidence="5" id="KW-0498">Mitosis</keyword>
<evidence type="ECO:0000259" key="9">
    <source>
        <dbReference type="Pfam" id="PF24807"/>
    </source>
</evidence>
<feature type="repeat" description="WD" evidence="7">
    <location>
        <begin position="304"/>
        <end position="335"/>
    </location>
</feature>
<evidence type="ECO:0000256" key="5">
    <source>
        <dbReference type="ARBA" id="ARBA00022776"/>
    </source>
</evidence>
<reference evidence="11" key="1">
    <citation type="submission" date="2017-01" db="EMBL/GenBank/DDBJ databases">
        <title>Comparative genomics of anhydrobiosis in the tardigrade Hypsibius dujardini.</title>
        <authorList>
            <person name="Yoshida Y."/>
            <person name="Koutsovoulos G."/>
            <person name="Laetsch D."/>
            <person name="Stevens L."/>
            <person name="Kumar S."/>
            <person name="Horikawa D."/>
            <person name="Ishino K."/>
            <person name="Komine S."/>
            <person name="Tomita M."/>
            <person name="Blaxter M."/>
            <person name="Arakawa K."/>
        </authorList>
    </citation>
    <scope>NUCLEOTIDE SEQUENCE [LARGE SCALE GENOMIC DNA]</scope>
    <source>
        <strain evidence="11">Z151</strain>
    </source>
</reference>
<dbReference type="InterPro" id="IPR020472">
    <property type="entry name" value="WD40_PAC1"/>
</dbReference>
<evidence type="ECO:0000313" key="10">
    <source>
        <dbReference type="EMBL" id="OQV25118.1"/>
    </source>
</evidence>
<sequence>MSGQLRKSANSSSTSLLGNNSNNGSFVVDGKKTPKGSHAAPAKPKTPRLGKSPGPQVHDRYIMKRASSVNNLNASTAALSLKGSLDDSVFHDGDASPRTVENRKNLSQALLGGVGEKKDGRILEFRSRPPPAPEGFANPFSSLYTHSVGKSGALNAKKIPRAIPTAPSRILDAPDLLNDFYLTRVDWGSNNLLAVALGASLYLWNGETAEIEELYNSNPENLAVERYVSGVSWLKGGNFLAVGNSDSEVQIWDVEAKRKVRTMKGHSARIGCLDWNDHILASGCRSGEIHYHDVRVAEYYFCSLKAHAQEVCGLKWSPDKRYLASGGNDNVLNIWPAPGDCRQENKFDRPEVSFNLHQAAVKAVAWCPWQPSVLASGGGTADRTIKLWNVQMGSLITSKDTGSQVSGIVWSEDYRELVTGHGYSKNELILWKYPSFDRAAELTGHQERILDLCQSPDGSTVVSTSADETIRLWSMFPVDLERKKKEERDKTKATTGVLARQCIR</sequence>
<dbReference type="InterPro" id="IPR015943">
    <property type="entry name" value="WD40/YVTN_repeat-like_dom_sf"/>
</dbReference>
<dbReference type="GO" id="GO:1990757">
    <property type="term" value="F:ubiquitin ligase activator activity"/>
    <property type="evidence" value="ECO:0007669"/>
    <property type="project" value="TreeGrafter"/>
</dbReference>
<evidence type="ECO:0000256" key="1">
    <source>
        <dbReference type="ARBA" id="ARBA00006445"/>
    </source>
</evidence>
<name>A0A1W0XCI2_HYPEX</name>
<dbReference type="CDD" id="cd00200">
    <property type="entry name" value="WD40"/>
    <property type="match status" value="1"/>
</dbReference>
<evidence type="ECO:0000256" key="2">
    <source>
        <dbReference type="ARBA" id="ARBA00022574"/>
    </source>
</evidence>
<dbReference type="InterPro" id="IPR001680">
    <property type="entry name" value="WD40_rpt"/>
</dbReference>
<dbReference type="Proteomes" id="UP000192578">
    <property type="component" value="Unassembled WGS sequence"/>
</dbReference>
<dbReference type="GO" id="GO:0031145">
    <property type="term" value="P:anaphase-promoting complex-dependent catabolic process"/>
    <property type="evidence" value="ECO:0007669"/>
    <property type="project" value="TreeGrafter"/>
</dbReference>
<dbReference type="GO" id="GO:0010997">
    <property type="term" value="F:anaphase-promoting complex binding"/>
    <property type="evidence" value="ECO:0007669"/>
    <property type="project" value="InterPro"/>
</dbReference>
<dbReference type="GO" id="GO:1905786">
    <property type="term" value="P:positive regulation of anaphase-promoting complex-dependent catabolic process"/>
    <property type="evidence" value="ECO:0007669"/>
    <property type="project" value="TreeGrafter"/>
</dbReference>
<dbReference type="PROSITE" id="PS50082">
    <property type="entry name" value="WD_REPEATS_2"/>
    <property type="match status" value="3"/>
</dbReference>
<keyword evidence="6" id="KW-0131">Cell cycle</keyword>
<feature type="repeat" description="WD" evidence="7">
    <location>
        <begin position="442"/>
        <end position="475"/>
    </location>
</feature>
<keyword evidence="11" id="KW-1185">Reference proteome</keyword>
<keyword evidence="3 10" id="KW-0132">Cell division</keyword>
<protein>
    <submittedName>
        <fullName evidence="10">Cell division cycle protein 20-like protein</fullName>
    </submittedName>
</protein>
<dbReference type="PRINTS" id="PR00320">
    <property type="entry name" value="GPROTEINBRPT"/>
</dbReference>
<evidence type="ECO:0000256" key="7">
    <source>
        <dbReference type="PROSITE-ProRule" id="PRU00221"/>
    </source>
</evidence>
<dbReference type="SUPFAM" id="SSF50978">
    <property type="entry name" value="WD40 repeat-like"/>
    <property type="match status" value="1"/>
</dbReference>
<dbReference type="Pfam" id="PF24807">
    <property type="entry name" value="WD40_CDC20-Fz"/>
    <property type="match status" value="1"/>
</dbReference>
<comment type="similarity">
    <text evidence="1">Belongs to the WD repeat CDC20/Fizzy family.</text>
</comment>
<evidence type="ECO:0000256" key="6">
    <source>
        <dbReference type="ARBA" id="ARBA00023306"/>
    </source>
</evidence>
<dbReference type="InterPro" id="IPR033010">
    <property type="entry name" value="Cdc20/Fizzy"/>
</dbReference>
<dbReference type="GO" id="GO:0005680">
    <property type="term" value="C:anaphase-promoting complex"/>
    <property type="evidence" value="ECO:0007669"/>
    <property type="project" value="TreeGrafter"/>
</dbReference>
<dbReference type="AlphaFoldDB" id="A0A1W0XCI2"/>
<evidence type="ECO:0000256" key="3">
    <source>
        <dbReference type="ARBA" id="ARBA00022618"/>
    </source>
</evidence>
<dbReference type="OrthoDB" id="10263272at2759"/>
<feature type="compositionally biased region" description="Low complexity" evidence="8">
    <location>
        <begin position="8"/>
        <end position="25"/>
    </location>
</feature>